<evidence type="ECO:0000256" key="1">
    <source>
        <dbReference type="ARBA" id="ARBA00023242"/>
    </source>
</evidence>
<organism evidence="4">
    <name type="scientific">Mytilinidion resinicola</name>
    <dbReference type="NCBI Taxonomy" id="574789"/>
    <lineage>
        <taxon>Eukaryota</taxon>
        <taxon>Fungi</taxon>
        <taxon>Dikarya</taxon>
        <taxon>Ascomycota</taxon>
        <taxon>Pezizomycotina</taxon>
        <taxon>Dothideomycetes</taxon>
        <taxon>Pleosporomycetidae</taxon>
        <taxon>Mytilinidiales</taxon>
        <taxon>Mytilinidiaceae</taxon>
        <taxon>Mytilinidion</taxon>
    </lineage>
</organism>
<dbReference type="CDD" id="cd00067">
    <property type="entry name" value="GAL4"/>
    <property type="match status" value="1"/>
</dbReference>
<protein>
    <recommendedName>
        <fullName evidence="3">Zn(2)-C6 fungal-type domain-containing protein</fullName>
    </recommendedName>
</protein>
<dbReference type="GO" id="GO:0008270">
    <property type="term" value="F:zinc ion binding"/>
    <property type="evidence" value="ECO:0007669"/>
    <property type="project" value="InterPro"/>
</dbReference>
<evidence type="ECO:0000256" key="2">
    <source>
        <dbReference type="SAM" id="MobiDB-lite"/>
    </source>
</evidence>
<evidence type="ECO:0000313" key="5">
    <source>
        <dbReference type="Proteomes" id="UP000504636"/>
    </source>
</evidence>
<dbReference type="GO" id="GO:0000981">
    <property type="term" value="F:DNA-binding transcription factor activity, RNA polymerase II-specific"/>
    <property type="evidence" value="ECO:0007669"/>
    <property type="project" value="InterPro"/>
</dbReference>
<feature type="compositionally biased region" description="Low complexity" evidence="2">
    <location>
        <begin position="249"/>
        <end position="262"/>
    </location>
</feature>
<reference evidence="4 6" key="1">
    <citation type="journal article" date="2020" name="Stud. Mycol.">
        <title>101 Dothideomycetes genomes: a test case for predicting lifestyles and emergence of pathogens.</title>
        <authorList>
            <person name="Haridas S."/>
            <person name="Albert R."/>
            <person name="Binder M."/>
            <person name="Bloem J."/>
            <person name="Labutti K."/>
            <person name="Salamov A."/>
            <person name="Andreopoulos B."/>
            <person name="Baker S."/>
            <person name="Barry K."/>
            <person name="Bills G."/>
            <person name="Bluhm B."/>
            <person name="Cannon C."/>
            <person name="Castanera R."/>
            <person name="Culley D."/>
            <person name="Daum C."/>
            <person name="Ezra D."/>
            <person name="Gonzalez J."/>
            <person name="Henrissat B."/>
            <person name="Kuo A."/>
            <person name="Liang C."/>
            <person name="Lipzen A."/>
            <person name="Lutzoni F."/>
            <person name="Magnuson J."/>
            <person name="Mondo S."/>
            <person name="Nolan M."/>
            <person name="Ohm R."/>
            <person name="Pangilinan J."/>
            <person name="Park H.-J."/>
            <person name="Ramirez L."/>
            <person name="Alfaro M."/>
            <person name="Sun H."/>
            <person name="Tritt A."/>
            <person name="Yoshinaga Y."/>
            <person name="Zwiers L.-H."/>
            <person name="Turgeon B."/>
            <person name="Goodwin S."/>
            <person name="Spatafora J."/>
            <person name="Crous P."/>
            <person name="Grigoriev I."/>
        </authorList>
    </citation>
    <scope>NUCLEOTIDE SEQUENCE</scope>
    <source>
        <strain evidence="4 6">CBS 304.34</strain>
    </source>
</reference>
<reference evidence="6" key="3">
    <citation type="submission" date="2025-04" db="UniProtKB">
        <authorList>
            <consortium name="RefSeq"/>
        </authorList>
    </citation>
    <scope>IDENTIFICATION</scope>
    <source>
        <strain evidence="6">CBS 304.34</strain>
    </source>
</reference>
<name>A0A6A6YI90_9PEZI</name>
<dbReference type="InterPro" id="IPR021833">
    <property type="entry name" value="DUF3425"/>
</dbReference>
<reference evidence="6" key="2">
    <citation type="submission" date="2020-04" db="EMBL/GenBank/DDBJ databases">
        <authorList>
            <consortium name="NCBI Genome Project"/>
        </authorList>
    </citation>
    <scope>NUCLEOTIDE SEQUENCE</scope>
    <source>
        <strain evidence="6">CBS 304.34</strain>
    </source>
</reference>
<feature type="domain" description="Zn(2)-C6 fungal-type" evidence="3">
    <location>
        <begin position="50"/>
        <end position="81"/>
    </location>
</feature>
<proteinExistence type="predicted"/>
<evidence type="ECO:0000313" key="4">
    <source>
        <dbReference type="EMBL" id="KAF2808511.1"/>
    </source>
</evidence>
<dbReference type="SMART" id="SM00066">
    <property type="entry name" value="GAL4"/>
    <property type="match status" value="1"/>
</dbReference>
<dbReference type="SUPFAM" id="SSF57701">
    <property type="entry name" value="Zn2/Cys6 DNA-binding domain"/>
    <property type="match status" value="1"/>
</dbReference>
<accession>A0A6A6YI90</accession>
<dbReference type="GeneID" id="54466570"/>
<dbReference type="PANTHER" id="PTHR37012">
    <property type="entry name" value="B-ZIP TRANSCRIPTION FACTOR (EUROFUNG)-RELATED"/>
    <property type="match status" value="1"/>
</dbReference>
<gene>
    <name evidence="4 6" type="ORF">BDZ99DRAFT_522054</name>
</gene>
<dbReference type="AlphaFoldDB" id="A0A6A6YI90"/>
<dbReference type="Pfam" id="PF00172">
    <property type="entry name" value="Zn_clus"/>
    <property type="match status" value="1"/>
</dbReference>
<dbReference type="Proteomes" id="UP000504636">
    <property type="component" value="Unplaced"/>
</dbReference>
<feature type="region of interest" description="Disordered" evidence="2">
    <location>
        <begin position="1"/>
        <end position="39"/>
    </location>
</feature>
<dbReference type="OrthoDB" id="2985014at2759"/>
<evidence type="ECO:0000313" key="6">
    <source>
        <dbReference type="RefSeq" id="XP_033575475.1"/>
    </source>
</evidence>
<dbReference type="InterPro" id="IPR001138">
    <property type="entry name" value="Zn2Cys6_DnaBD"/>
</dbReference>
<dbReference type="PROSITE" id="PS50048">
    <property type="entry name" value="ZN2_CY6_FUNGAL_2"/>
    <property type="match status" value="1"/>
</dbReference>
<evidence type="ECO:0000259" key="3">
    <source>
        <dbReference type="PROSITE" id="PS50048"/>
    </source>
</evidence>
<sequence>MSHRGLADSPLQPAPPEPARGSRAGPGKQTEALAASKQKLQKRKQITAVACQACQQRKSKCDGLRPACSACQQKNRTDCYYDMNGDQRRTAALKEKIKLLQDHGEELKEILQIVCETSDRDDAIDLVKRLQQANFRNATEILSILKTKVSGHTLDASYRRDEPIDTDCEAGSPLFSPGVPWTPSPQSPVYSIAETPWASETKWNPLSTYVPSPSETSIPMYAASSHSFQAPSTLLSSGQQSIESFCEPSTRNNSQPTNQTQNQRFTWQSKMADVTHVRCFANTTEPVSLDGTLSIDGILVPIYLVRPVSGKYKDLMSERLQLFVKQKRQMIHDGWSVEQVLGPLKLYPPVNNYNSMTDSQSMTPNVCEWVVSMMSWMNIDRHPERMAMTLLGVLFLTWAIVPTEENYQAMPAWMRPTPSQIIVPHPAWIDLIPWPEIRDFFIRYADQSHGMEVLETFVSSLSVNWNLLLSDVAVLIPNTNMFALSQSFEVYIRNLDNWSLDPAVLHVYPDLAGMAWFTPSANSSSGLDKMDGQYMFP</sequence>
<dbReference type="Pfam" id="PF11905">
    <property type="entry name" value="DUF3425"/>
    <property type="match status" value="1"/>
</dbReference>
<keyword evidence="1" id="KW-0539">Nucleus</keyword>
<keyword evidence="5" id="KW-1185">Reference proteome</keyword>
<dbReference type="RefSeq" id="XP_033575475.1">
    <property type="nucleotide sequence ID" value="XM_033725677.1"/>
</dbReference>
<dbReference type="PANTHER" id="PTHR37012:SF2">
    <property type="entry name" value="BZIP DOMAIN-CONTAINING PROTEIN-RELATED"/>
    <property type="match status" value="1"/>
</dbReference>
<dbReference type="InterPro" id="IPR036864">
    <property type="entry name" value="Zn2-C6_fun-type_DNA-bd_sf"/>
</dbReference>
<dbReference type="Gene3D" id="4.10.240.10">
    <property type="entry name" value="Zn(2)-C6 fungal-type DNA-binding domain"/>
    <property type="match status" value="1"/>
</dbReference>
<feature type="region of interest" description="Disordered" evidence="2">
    <location>
        <begin position="241"/>
        <end position="262"/>
    </location>
</feature>
<dbReference type="EMBL" id="MU003703">
    <property type="protein sequence ID" value="KAF2808511.1"/>
    <property type="molecule type" value="Genomic_DNA"/>
</dbReference>